<dbReference type="GO" id="GO:0097361">
    <property type="term" value="C:cytosolic [4Fe-4S] assembly targeting complex"/>
    <property type="evidence" value="ECO:0007669"/>
    <property type="project" value="InterPro"/>
</dbReference>
<dbReference type="SUPFAM" id="SSF54928">
    <property type="entry name" value="RNA-binding domain, RBD"/>
    <property type="match status" value="2"/>
</dbReference>
<dbReference type="InterPro" id="IPR001680">
    <property type="entry name" value="WD40_rpt"/>
</dbReference>
<evidence type="ECO:0000256" key="6">
    <source>
        <dbReference type="SAM" id="MobiDB-lite"/>
    </source>
</evidence>
<dbReference type="PROSITE" id="PS50294">
    <property type="entry name" value="WD_REPEATS_REGION"/>
    <property type="match status" value="3"/>
</dbReference>
<dbReference type="Pfam" id="PF00400">
    <property type="entry name" value="WD40"/>
    <property type="match status" value="4"/>
</dbReference>
<feature type="region of interest" description="Disordered" evidence="6">
    <location>
        <begin position="1250"/>
        <end position="1298"/>
    </location>
</feature>
<evidence type="ECO:0000256" key="2">
    <source>
        <dbReference type="ARBA" id="ARBA00022737"/>
    </source>
</evidence>
<dbReference type="Pfam" id="PF03357">
    <property type="entry name" value="Snf7"/>
    <property type="match status" value="1"/>
</dbReference>
<dbReference type="SUPFAM" id="SSF50978">
    <property type="entry name" value="WD40 repeat-like"/>
    <property type="match status" value="1"/>
</dbReference>
<dbReference type="PROSITE" id="PS50082">
    <property type="entry name" value="WD_REPEATS_2"/>
    <property type="match status" value="4"/>
</dbReference>
<dbReference type="InterPro" id="IPR005024">
    <property type="entry name" value="Snf7_fam"/>
</dbReference>
<feature type="region of interest" description="Disordered" evidence="6">
    <location>
        <begin position="615"/>
        <end position="637"/>
    </location>
</feature>
<accession>A0A7J6PLT8</accession>
<comment type="similarity">
    <text evidence="3">Belongs to the WD repeat CIA1 family.</text>
</comment>
<proteinExistence type="inferred from homology"/>
<protein>
    <recommendedName>
        <fullName evidence="3">Probable cytosolic iron-sulfur protein assembly protein CIAO1 homolog</fullName>
    </recommendedName>
</protein>
<dbReference type="SMART" id="SM00360">
    <property type="entry name" value="RRM"/>
    <property type="match status" value="2"/>
</dbReference>
<sequence length="1354" mass="146134">MSGLPFTTKESDIENALSEATVEETTTTQQGAEVASGSTLSGDSAPLKPTAIRLVRDRLGHLKGFAYVDFASHSQAQRAAGLMNKRMVHGNKIFARISRPTKPLFEPTTLVMAPAVDQAAAAEVSLDASRILAALHSVGVHFGKPEEADKCLALETLQLEGEDGPVLRIERSIPKKAPNMGSKAPQPKDKKALLEYKTSGKRERTLFVQNLSFETDENTLQSFVGWSMAEQGLVTACLILATKEAAQKVSEAINGCELNGRAIKVSPSDRPITSKAHPMEGVTETSAEAGAEDAPPQKENKGKEEEQPPKAMMTNSDFRAWLLSGSTTRESALTVFPAAAAGVWWMSSSVLCCVDTQAVRTGVLWSAAWRPASSPLLAVCGQGPEVRLYAVPQPTEGKKEESQQEAGTPQLKLVKTITTNHTRTLRRVNWLQDGKTLVVACFDASVSLWAVEGSDPENLLVRHKATIQGHENEVKNACFSPSGRYLATCSRDKTVWVWEECDVLPERQVDEDEDTPVEGQEIDFECVGILQAHSQDVKSIAWHPCDDNVLFSASYDDTIRVWSRSPDGGGDDDWHCIQTLKGNETTVWSLSLIDAGSQPLMLSVAGDGAIKAWLQQPKQKGRRPSRGTLHPPCSPSAVRSLCSSHKAHWGSPIGTQHKHSVDTPEVLRCGLRRIGPPGNVLIPPVSGNGLPVYDVDTVLDPSDGTIIAATAGGDNSVRIFAYTLSSTGGRMSARHEELADSAKLMGRRQAHTSDVNSVAFLPDRQPDGSWLLASVSDDESVKLWKVHRPQDLLRGISVHVGPSMASGPPTSSSHGSSSLPPPLRQELQLDNNFNQSRWWARHVNPRQTLPSLPAILAASNDLRTDTEADQECAALWSASDATAADGDSAKSGLMSKITGLAMGLLWSSAGTASDGNKSVSDDTIVFPVQQLSQLAARVLRRASSYDNSVLTLQEFDLVVEEELTAMRMTAVEFGLSVQACGKARGAVLAYMASVDKASVFCDAVGAASEMLRGVKVGGPTPATPAEKAHLVHRIALERIDTMEESLTAAWSKADGRAREHLRAGRKPLALQALKERSLLQGRLDELGKYRLQLQSTSGVTATAEIQSIVVEALSASTMMAKKQKVHLDQVDQLAEDMQEVRQDIDLVSDAIAAMSLNGGTAAAEEDPELQAELDKIMEEQRDIDVVTAKAQVAAAPSVPTEAVGGEPSKSSTDDSKADSTASSPSRLMMYQPAFISAPIKEHFMGCGSSFERSRPLEEPVVASQRSNQGELAAADDRPSTGMAPQRTEEQPSSPAPPDVVMKHLWRRPTASSHILNYKSQRLLPCSPRRRVLLWVFQLHYHSSCPPSRGGMNSR</sequence>
<dbReference type="GO" id="GO:0003723">
    <property type="term" value="F:RNA binding"/>
    <property type="evidence" value="ECO:0007669"/>
    <property type="project" value="UniProtKB-UniRule"/>
</dbReference>
<feature type="repeat" description="WD" evidence="5">
    <location>
        <begin position="748"/>
        <end position="794"/>
    </location>
</feature>
<dbReference type="GO" id="GO:0007034">
    <property type="term" value="P:vacuolar transport"/>
    <property type="evidence" value="ECO:0007669"/>
    <property type="project" value="InterPro"/>
</dbReference>
<dbReference type="PROSITE" id="PS50102">
    <property type="entry name" value="RRM"/>
    <property type="match status" value="2"/>
</dbReference>
<feature type="repeat" description="WD" evidence="5">
    <location>
        <begin position="467"/>
        <end position="499"/>
    </location>
</feature>
<evidence type="ECO:0000256" key="5">
    <source>
        <dbReference type="PROSITE-ProRule" id="PRU00221"/>
    </source>
</evidence>
<keyword evidence="2" id="KW-0677">Repeat</keyword>
<feature type="region of interest" description="Disordered" evidence="6">
    <location>
        <begin position="1191"/>
        <end position="1225"/>
    </location>
</feature>
<feature type="region of interest" description="Disordered" evidence="6">
    <location>
        <begin position="20"/>
        <end position="43"/>
    </location>
</feature>
<dbReference type="OrthoDB" id="284782at2759"/>
<dbReference type="GO" id="GO:0016226">
    <property type="term" value="P:iron-sulfur cluster assembly"/>
    <property type="evidence" value="ECO:0007669"/>
    <property type="project" value="UniProtKB-UniRule"/>
</dbReference>
<feature type="region of interest" description="Disordered" evidence="6">
    <location>
        <begin position="799"/>
        <end position="825"/>
    </location>
</feature>
<dbReference type="InterPro" id="IPR036322">
    <property type="entry name" value="WD40_repeat_dom_sf"/>
</dbReference>
<keyword evidence="1 5" id="KW-0853">WD repeat</keyword>
<gene>
    <name evidence="8" type="primary">CIAO1</name>
    <name evidence="8" type="ORF">FOZ60_015635</name>
</gene>
<evidence type="ECO:0000259" key="7">
    <source>
        <dbReference type="PROSITE" id="PS50102"/>
    </source>
</evidence>
<dbReference type="EMBL" id="JABANP010000008">
    <property type="protein sequence ID" value="KAF4696736.1"/>
    <property type="molecule type" value="Genomic_DNA"/>
</dbReference>
<feature type="repeat" description="WD" evidence="5">
    <location>
        <begin position="530"/>
        <end position="563"/>
    </location>
</feature>
<comment type="caution">
    <text evidence="8">The sequence shown here is derived from an EMBL/GenBank/DDBJ whole genome shotgun (WGS) entry which is preliminary data.</text>
</comment>
<keyword evidence="4" id="KW-0694">RNA-binding</keyword>
<reference evidence="8 9" key="1">
    <citation type="submission" date="2020-04" db="EMBL/GenBank/DDBJ databases">
        <title>Perkinsus olseni comparative genomics.</title>
        <authorList>
            <person name="Bogema D.R."/>
        </authorList>
    </citation>
    <scope>NUCLEOTIDE SEQUENCE [LARGE SCALE GENOMIC DNA]</scope>
    <source>
        <strain evidence="8">00978-12</strain>
    </source>
</reference>
<dbReference type="InterPro" id="IPR012677">
    <property type="entry name" value="Nucleotide-bd_a/b_plait_sf"/>
</dbReference>
<evidence type="ECO:0000256" key="4">
    <source>
        <dbReference type="PROSITE-ProRule" id="PRU00176"/>
    </source>
</evidence>
<dbReference type="CDD" id="cd00590">
    <property type="entry name" value="RRM_SF"/>
    <property type="match status" value="1"/>
</dbReference>
<dbReference type="Gene3D" id="2.130.10.10">
    <property type="entry name" value="YVTN repeat-like/Quinoprotein amine dehydrogenase"/>
    <property type="match status" value="2"/>
</dbReference>
<feature type="compositionally biased region" description="Basic and acidic residues" evidence="6">
    <location>
        <begin position="295"/>
        <end position="308"/>
    </location>
</feature>
<feature type="region of interest" description="Disordered" evidence="6">
    <location>
        <begin position="266"/>
        <end position="310"/>
    </location>
</feature>
<dbReference type="Proteomes" id="UP000541610">
    <property type="component" value="Unassembled WGS sequence"/>
</dbReference>
<feature type="repeat" description="WD" evidence="5">
    <location>
        <begin position="418"/>
        <end position="459"/>
    </location>
</feature>
<name>A0A7J6PLT8_PEROL</name>
<dbReference type="Pfam" id="PF00076">
    <property type="entry name" value="RRM_1"/>
    <property type="match status" value="1"/>
</dbReference>
<feature type="compositionally biased region" description="Low complexity" evidence="6">
    <location>
        <begin position="20"/>
        <end position="35"/>
    </location>
</feature>
<feature type="domain" description="RRM" evidence="7">
    <location>
        <begin position="1"/>
        <end position="100"/>
    </location>
</feature>
<dbReference type="PANTHER" id="PTHR19920">
    <property type="entry name" value="WD40 PROTEIN CIAO1"/>
    <property type="match status" value="1"/>
</dbReference>
<dbReference type="InterPro" id="IPR000504">
    <property type="entry name" value="RRM_dom"/>
</dbReference>
<dbReference type="InterPro" id="IPR028608">
    <property type="entry name" value="CIAO1/Cia1"/>
</dbReference>
<dbReference type="HAMAP" id="MF_03037">
    <property type="entry name" value="ciao1"/>
    <property type="match status" value="1"/>
</dbReference>
<feature type="domain" description="RRM" evidence="7">
    <location>
        <begin position="204"/>
        <end position="270"/>
    </location>
</feature>
<dbReference type="InterPro" id="IPR035979">
    <property type="entry name" value="RBD_domain_sf"/>
</dbReference>
<dbReference type="InterPro" id="IPR015943">
    <property type="entry name" value="WD40/YVTN_repeat-like_dom_sf"/>
</dbReference>
<evidence type="ECO:0000256" key="1">
    <source>
        <dbReference type="ARBA" id="ARBA00022574"/>
    </source>
</evidence>
<dbReference type="PANTHER" id="PTHR19920:SF0">
    <property type="entry name" value="CYTOSOLIC IRON-SULFUR PROTEIN ASSEMBLY PROTEIN CIAO1-RELATED"/>
    <property type="match status" value="1"/>
</dbReference>
<evidence type="ECO:0000313" key="8">
    <source>
        <dbReference type="EMBL" id="KAF4696736.1"/>
    </source>
</evidence>
<evidence type="ECO:0000256" key="3">
    <source>
        <dbReference type="HAMAP-Rule" id="MF_03037"/>
    </source>
</evidence>
<dbReference type="SMART" id="SM00320">
    <property type="entry name" value="WD40"/>
    <property type="match status" value="6"/>
</dbReference>
<organism evidence="8 9">
    <name type="scientific">Perkinsus olseni</name>
    <name type="common">Perkinsus atlanticus</name>
    <dbReference type="NCBI Taxonomy" id="32597"/>
    <lineage>
        <taxon>Eukaryota</taxon>
        <taxon>Sar</taxon>
        <taxon>Alveolata</taxon>
        <taxon>Perkinsozoa</taxon>
        <taxon>Perkinsea</taxon>
        <taxon>Perkinsida</taxon>
        <taxon>Perkinsidae</taxon>
        <taxon>Perkinsus</taxon>
    </lineage>
</organism>
<comment type="function">
    <text evidence="3">Essential component of the cytosolic iron-sulfur (Fe/S) protein assembly machinery. Required for the maturation of extramitochondrial Fe/S proteins.</text>
</comment>
<dbReference type="Gene3D" id="3.30.70.330">
    <property type="match status" value="2"/>
</dbReference>
<evidence type="ECO:0000313" key="9">
    <source>
        <dbReference type="Proteomes" id="UP000541610"/>
    </source>
</evidence>
<feature type="compositionally biased region" description="Low complexity" evidence="6">
    <location>
        <begin position="806"/>
        <end position="818"/>
    </location>
</feature>